<dbReference type="AlphaFoldDB" id="A0AAE1GK61"/>
<proteinExistence type="predicted"/>
<gene>
    <name evidence="1" type="ORF">Pcinc_002018</name>
</gene>
<accession>A0AAE1GK61</accession>
<comment type="caution">
    <text evidence="1">The sequence shown here is derived from an EMBL/GenBank/DDBJ whole genome shotgun (WGS) entry which is preliminary data.</text>
</comment>
<sequence length="254" mass="27673">MESMDVPTYDLVQLRSRMKRSADGLSEVRTVHLQALGGATVLNLSPNLDLARPVPLFFADHDHQGGVSVTPTSHFGDIGVPHQDLDSMAAITVSHHPATGALILDGTVGEDLVVRPLPVSLHQLARGELTQKKKEDEDNENHLAPPDDEFFMDEAEELGDQMVFSDGLPLNADDTSNTGSLLDLQQLPSEGGTNGTLPEGLTLLKRRRRQTESEGFHIVYKREAPTVDTDYGISCKESNPLNTDPDIYKAAQVT</sequence>
<dbReference type="EMBL" id="JAWQEG010000131">
    <property type="protein sequence ID" value="KAK3894210.1"/>
    <property type="molecule type" value="Genomic_DNA"/>
</dbReference>
<keyword evidence="2" id="KW-1185">Reference proteome</keyword>
<organism evidence="1 2">
    <name type="scientific">Petrolisthes cinctipes</name>
    <name type="common">Flat porcelain crab</name>
    <dbReference type="NCBI Taxonomy" id="88211"/>
    <lineage>
        <taxon>Eukaryota</taxon>
        <taxon>Metazoa</taxon>
        <taxon>Ecdysozoa</taxon>
        <taxon>Arthropoda</taxon>
        <taxon>Crustacea</taxon>
        <taxon>Multicrustacea</taxon>
        <taxon>Malacostraca</taxon>
        <taxon>Eumalacostraca</taxon>
        <taxon>Eucarida</taxon>
        <taxon>Decapoda</taxon>
        <taxon>Pleocyemata</taxon>
        <taxon>Anomura</taxon>
        <taxon>Galatheoidea</taxon>
        <taxon>Porcellanidae</taxon>
        <taxon>Petrolisthes</taxon>
    </lineage>
</organism>
<reference evidence="1" key="1">
    <citation type="submission" date="2023-10" db="EMBL/GenBank/DDBJ databases">
        <title>Genome assemblies of two species of porcelain crab, Petrolisthes cinctipes and Petrolisthes manimaculis (Anomura: Porcellanidae).</title>
        <authorList>
            <person name="Angst P."/>
        </authorList>
    </citation>
    <scope>NUCLEOTIDE SEQUENCE</scope>
    <source>
        <strain evidence="1">PB745_01</strain>
        <tissue evidence="1">Gill</tissue>
    </source>
</reference>
<evidence type="ECO:0000313" key="2">
    <source>
        <dbReference type="Proteomes" id="UP001286313"/>
    </source>
</evidence>
<name>A0AAE1GK61_PETCI</name>
<protein>
    <submittedName>
        <fullName evidence="1">Uncharacterized protein</fullName>
    </submittedName>
</protein>
<evidence type="ECO:0000313" key="1">
    <source>
        <dbReference type="EMBL" id="KAK3894210.1"/>
    </source>
</evidence>
<dbReference type="Proteomes" id="UP001286313">
    <property type="component" value="Unassembled WGS sequence"/>
</dbReference>